<keyword evidence="7" id="KW-0732">Signal</keyword>
<evidence type="ECO:0000256" key="6">
    <source>
        <dbReference type="ARBA" id="ARBA00022692"/>
    </source>
</evidence>
<dbReference type="InterPro" id="IPR042186">
    <property type="entry name" value="FimD_plug_dom"/>
</dbReference>
<keyword evidence="12" id="KW-0614">Plasmid</keyword>
<dbReference type="PANTHER" id="PTHR30451:SF21">
    <property type="entry name" value="FIMBRIAL USHER DOMAIN-CONTAINING PROTEIN YDET-RELATED"/>
    <property type="match status" value="1"/>
</dbReference>
<comment type="subcellular location">
    <subcellularLocation>
        <location evidence="1">Cell outer membrane</location>
        <topology evidence="1">Multi-pass membrane protein</topology>
    </subcellularLocation>
</comment>
<dbReference type="Gene3D" id="2.60.40.2610">
    <property type="entry name" value="Outer membrane usher protein FimD, plug domain"/>
    <property type="match status" value="1"/>
</dbReference>
<dbReference type="GO" id="GO:0009297">
    <property type="term" value="P:pilus assembly"/>
    <property type="evidence" value="ECO:0007669"/>
    <property type="project" value="InterPro"/>
</dbReference>
<gene>
    <name evidence="12" type="primary">cssD</name>
</gene>
<dbReference type="Pfam" id="PF13953">
    <property type="entry name" value="PapC_C"/>
    <property type="match status" value="1"/>
</dbReference>
<evidence type="ECO:0000256" key="9">
    <source>
        <dbReference type="ARBA" id="ARBA00023237"/>
    </source>
</evidence>
<evidence type="ECO:0000256" key="5">
    <source>
        <dbReference type="ARBA" id="ARBA00022558"/>
    </source>
</evidence>
<keyword evidence="4" id="KW-1134">Transmembrane beta strand</keyword>
<dbReference type="RefSeq" id="WP_000978936.1">
    <property type="nucleotide sequence ID" value="NC_022333.1"/>
</dbReference>
<dbReference type="InterPro" id="IPR000015">
    <property type="entry name" value="Fimb_usher"/>
</dbReference>
<dbReference type="InterPro" id="IPR025949">
    <property type="entry name" value="PapC-like_C"/>
</dbReference>
<evidence type="ECO:0000313" key="12">
    <source>
        <dbReference type="EMBL" id="BAN82911.1"/>
    </source>
</evidence>
<organism evidence="12">
    <name type="scientific">Escherichia coli</name>
    <dbReference type="NCBI Taxonomy" id="562"/>
    <lineage>
        <taxon>Bacteria</taxon>
        <taxon>Pseudomonadati</taxon>
        <taxon>Pseudomonadota</taxon>
        <taxon>Gammaproteobacteria</taxon>
        <taxon>Enterobacterales</taxon>
        <taxon>Enterobacteriaceae</taxon>
        <taxon>Escherichia</taxon>
    </lineage>
</organism>
<evidence type="ECO:0000256" key="3">
    <source>
        <dbReference type="ARBA" id="ARBA00022448"/>
    </source>
</evidence>
<evidence type="ECO:0000256" key="1">
    <source>
        <dbReference type="ARBA" id="ARBA00004571"/>
    </source>
</evidence>
<dbReference type="SMR" id="T2HRS2"/>
<dbReference type="AlphaFoldDB" id="T2HRS2"/>
<dbReference type="GO" id="GO:0015473">
    <property type="term" value="F:fimbrial usher porin activity"/>
    <property type="evidence" value="ECO:0007669"/>
    <property type="project" value="InterPro"/>
</dbReference>
<feature type="domain" description="PapC-like C-terminal" evidence="10">
    <location>
        <begin position="734"/>
        <end position="795"/>
    </location>
</feature>
<proteinExistence type="inferred from homology"/>
<evidence type="ECO:0000256" key="8">
    <source>
        <dbReference type="ARBA" id="ARBA00023136"/>
    </source>
</evidence>
<dbReference type="Pfam" id="PF13954">
    <property type="entry name" value="PapC_N"/>
    <property type="match status" value="1"/>
</dbReference>
<feature type="domain" description="PapC N-terminal" evidence="11">
    <location>
        <begin position="65"/>
        <end position="175"/>
    </location>
</feature>
<dbReference type="GO" id="GO:0009279">
    <property type="term" value="C:cell outer membrane"/>
    <property type="evidence" value="ECO:0007669"/>
    <property type="project" value="UniProtKB-SubCell"/>
</dbReference>
<evidence type="ECO:0000256" key="4">
    <source>
        <dbReference type="ARBA" id="ARBA00022452"/>
    </source>
</evidence>
<dbReference type="InterPro" id="IPR043142">
    <property type="entry name" value="PapC-like_C_sf"/>
</dbReference>
<name>T2HRS2_ECOLX</name>
<comment type="similarity">
    <text evidence="2">Belongs to the fimbrial export usher family.</text>
</comment>
<dbReference type="Gene3D" id="3.10.20.410">
    <property type="match status" value="1"/>
</dbReference>
<dbReference type="InterPro" id="IPR025885">
    <property type="entry name" value="PapC_N"/>
</dbReference>
<keyword evidence="5" id="KW-1029">Fimbrium biogenesis</keyword>
<keyword evidence="3" id="KW-0813">Transport</keyword>
<geneLocation type="plasmid" evidence="12">
    <name>pCss165Kan</name>
</geneLocation>
<dbReference type="PANTHER" id="PTHR30451">
    <property type="entry name" value="OUTER MEMBRANE USHER PROTEIN"/>
    <property type="match status" value="1"/>
</dbReference>
<keyword evidence="8" id="KW-0472">Membrane</keyword>
<keyword evidence="6" id="KW-0812">Transmembrane</keyword>
<reference evidence="12" key="1">
    <citation type="journal article" date="2013" name="Plasmid">
        <title>Entire sequence of the colonization factor coli surface antigen 6-encoding plasmid pCss165 from an enterotoxigenic Escherichia coli clinical isolate.</title>
        <authorList>
            <person name="Wajima T."/>
            <person name="Sabui S."/>
            <person name="Kano S."/>
            <person name="Ramamurthy T."/>
            <person name="Chatterjee N.S."/>
            <person name="Hamabata T."/>
        </authorList>
    </citation>
    <scope>NUCLEOTIDE SEQUENCE</scope>
    <source>
        <strain evidence="12">4266 delta cssB::Km</strain>
        <plasmid evidence="12">pCss165Kan</plasmid>
    </source>
</reference>
<keyword evidence="9" id="KW-0998">Cell outer membrane</keyword>
<evidence type="ECO:0000256" key="7">
    <source>
        <dbReference type="ARBA" id="ARBA00022729"/>
    </source>
</evidence>
<evidence type="ECO:0000259" key="10">
    <source>
        <dbReference type="Pfam" id="PF13953"/>
    </source>
</evidence>
<dbReference type="Pfam" id="PF00577">
    <property type="entry name" value="Usher"/>
    <property type="match status" value="1"/>
</dbReference>
<accession>T2HRS2</accession>
<dbReference type="Gene3D" id="2.60.40.3110">
    <property type="match status" value="1"/>
</dbReference>
<evidence type="ECO:0000259" key="11">
    <source>
        <dbReference type="Pfam" id="PF13954"/>
    </source>
</evidence>
<dbReference type="EMBL" id="AB702969">
    <property type="protein sequence ID" value="BAN82911.1"/>
    <property type="molecule type" value="Genomic_DNA"/>
</dbReference>
<dbReference type="SUPFAM" id="SSF141729">
    <property type="entry name" value="FimD N-terminal domain-like"/>
    <property type="match status" value="1"/>
</dbReference>
<dbReference type="Gene3D" id="2.60.40.2070">
    <property type="match status" value="1"/>
</dbReference>
<sequence length="819" mass="92379">MMLAQKQNFMNQFYKKYHYSIQKYQITDLLFFLFLYPFSTSYGNEQFSFDSRFLPSGYNYSLNSNLPPEGEYLVDIYINKIKKESAIIPFYIKGNKLVPCLSKEKLSSLGININNNDNAECAETSKAGISNISFEFSSLRLFIAVPKNLLSEIDKISSKDIDNGIHALFFNYQVNTRLANNKNRYDYISVSPNINYFSWRLRNRFEFNQNNDKKTWERNYTYLEKSFYDKKLNLIVGESYTSSNVYNNYSFTGISVSTDTDMYTPSEIDYTPEIHGVADSDSQIIVRQGNTIIINESVPAGPFSFPITNLMYTGGQLNVEITDIYGNKKQYTVSNSSLPVMRKAGLMVYNFISGKLTKKNSEDGDFFAQGDINYGTHYNSTLFGGYQFSKNYFNLSTGIGTDLGFSGAWLLNVSRSNFKDKNGYNINLQQNTQLRPFNAGVNFDYIYRKKGYVELSGIGWHGNLYNQLKNSFSLSLSKSLDKYGNFSLDYNKIKYWDNAYDSNSMSIRYFFKFMRAMITTNYSLNKYQSYEKKDKRFSINISLPLTKDYGHISSNYSFSNANTGTATSSVGVNGSFFNDARLNWNIQQNRTTRNNGYTDNTSYIATSYASPYGVFTGSYSGSNKYSSQFYSALGGIVLHSDGVAFTQKAGDTSALVRIDNISDIKIGNTPGVYTGYNGFALIPHLQPFKKNTILINDKGIPDDIALANIKKQVIPSRGAIVKVKFDAKKGNNILFKLTTKDGKTPPLGAIAHEKNGKQINTGIVDDDGMLYMSGLSGAGIINVTWNGKVCSFPFSEKDISSKQLSVVNKQCNRPENSGD</sequence>
<protein>
    <submittedName>
        <fullName evidence="12">CS6 subunits usher</fullName>
    </submittedName>
</protein>
<dbReference type="InterPro" id="IPR037224">
    <property type="entry name" value="PapC_N_sf"/>
</dbReference>
<evidence type="ECO:0000256" key="2">
    <source>
        <dbReference type="ARBA" id="ARBA00008064"/>
    </source>
</evidence>